<keyword evidence="8" id="KW-1185">Reference proteome</keyword>
<gene>
    <name evidence="7" type="ORF">KFE25_000310</name>
    <name evidence="6" type="ORF">KFE25_010440</name>
</gene>
<dbReference type="GO" id="GO:0006412">
    <property type="term" value="P:translation"/>
    <property type="evidence" value="ECO:0007669"/>
    <property type="project" value="InterPro"/>
</dbReference>
<dbReference type="InterPro" id="IPR001351">
    <property type="entry name" value="Ribosomal_uS3_C"/>
</dbReference>
<dbReference type="OrthoDB" id="564115at2759"/>
<feature type="region of interest" description="Disordered" evidence="4">
    <location>
        <begin position="57"/>
        <end position="114"/>
    </location>
</feature>
<evidence type="ECO:0000256" key="3">
    <source>
        <dbReference type="ARBA" id="ARBA00023274"/>
    </source>
</evidence>
<sequence length="302" mass="32184">MRVLALARSLSSTAASAASRTARLAPPAPPAGVAPVPPAIVPAQEYLVSKIVANHLRRPQKPEPRAVDGAADAARGMRVGEASTRVGKASRATKLQSSPDARPPAFEPDTLRVPIAHTDRDKKASGSVESSWPVADFKEMISEMKTTIGRFAGVPRENIRFRVNLVPLSLDAKDCITSAARPNTPPASLIANYISEQIEGGKLRELGSMRGVSALTKEIYDAYGPHTGRRRYVKGVRLLISGRLGQERASDAGATEGTLPLSTIDADVDYATRRAQTRSGMVGIKVWVVNDGVPMMDVSETA</sequence>
<dbReference type="EMBL" id="JAGTXO010000014">
    <property type="protein sequence ID" value="KAG8464142.1"/>
    <property type="molecule type" value="Genomic_DNA"/>
</dbReference>
<evidence type="ECO:0000313" key="6">
    <source>
        <dbReference type="EMBL" id="KAG8457024.1"/>
    </source>
</evidence>
<dbReference type="GO" id="GO:0022627">
    <property type="term" value="C:cytosolic small ribosomal subunit"/>
    <property type="evidence" value="ECO:0007669"/>
    <property type="project" value="TreeGrafter"/>
</dbReference>
<dbReference type="PANTHER" id="PTHR11760:SF19">
    <property type="entry name" value="SMALL RIBOSOMAL SUBUNIT PROTEIN US3C"/>
    <property type="match status" value="1"/>
</dbReference>
<dbReference type="PANTHER" id="PTHR11760">
    <property type="entry name" value="30S/40S RIBOSOMAL PROTEIN S3"/>
    <property type="match status" value="1"/>
</dbReference>
<comment type="caution">
    <text evidence="7">The sequence shown here is derived from an EMBL/GenBank/DDBJ whole genome shotgun (WGS) entry which is preliminary data.</text>
</comment>
<dbReference type="Proteomes" id="UP000751190">
    <property type="component" value="Unassembled WGS sequence"/>
</dbReference>
<dbReference type="SUPFAM" id="SSF54821">
    <property type="entry name" value="Ribosomal protein S3 C-terminal domain"/>
    <property type="match status" value="1"/>
</dbReference>
<dbReference type="InterPro" id="IPR057258">
    <property type="entry name" value="Ribosomal_uS3"/>
</dbReference>
<evidence type="ECO:0000313" key="7">
    <source>
        <dbReference type="EMBL" id="KAG8464142.1"/>
    </source>
</evidence>
<evidence type="ECO:0000256" key="2">
    <source>
        <dbReference type="ARBA" id="ARBA00022980"/>
    </source>
</evidence>
<dbReference type="AlphaFoldDB" id="A0A8J5XHL9"/>
<feature type="domain" description="Small ribosomal subunit protein uS3 C-terminal" evidence="5">
    <location>
        <begin position="232"/>
        <end position="288"/>
    </location>
</feature>
<dbReference type="Gene3D" id="3.30.1140.32">
    <property type="entry name" value="Ribosomal protein S3, C-terminal domain"/>
    <property type="match status" value="1"/>
</dbReference>
<dbReference type="EMBL" id="JAGTXO010000088">
    <property type="protein sequence ID" value="KAG8457024.1"/>
    <property type="molecule type" value="Genomic_DNA"/>
</dbReference>
<dbReference type="InterPro" id="IPR036419">
    <property type="entry name" value="Ribosomal_S3_C_sf"/>
</dbReference>
<reference evidence="7" key="1">
    <citation type="submission" date="2021-05" db="EMBL/GenBank/DDBJ databases">
        <title>The genome of the haptophyte Pavlova lutheri (Diacronema luteri, Pavlovales) - a model for lipid biosynthesis in eukaryotic algae.</title>
        <authorList>
            <person name="Hulatt C.J."/>
            <person name="Posewitz M.C."/>
        </authorList>
    </citation>
    <scope>NUCLEOTIDE SEQUENCE</scope>
    <source>
        <strain evidence="7">NIVA-4/92</strain>
    </source>
</reference>
<protein>
    <recommendedName>
        <fullName evidence="5">Small ribosomal subunit protein uS3 C-terminal domain-containing protein</fullName>
    </recommendedName>
</protein>
<dbReference type="GO" id="GO:0003735">
    <property type="term" value="F:structural constituent of ribosome"/>
    <property type="evidence" value="ECO:0007669"/>
    <property type="project" value="InterPro"/>
</dbReference>
<organism evidence="7 8">
    <name type="scientific">Diacronema lutheri</name>
    <name type="common">Unicellular marine alga</name>
    <name type="synonym">Monochrysis lutheri</name>
    <dbReference type="NCBI Taxonomy" id="2081491"/>
    <lineage>
        <taxon>Eukaryota</taxon>
        <taxon>Haptista</taxon>
        <taxon>Haptophyta</taxon>
        <taxon>Pavlovophyceae</taxon>
        <taxon>Pavlovales</taxon>
        <taxon>Pavlovaceae</taxon>
        <taxon>Diacronema</taxon>
    </lineage>
</organism>
<evidence type="ECO:0000256" key="1">
    <source>
        <dbReference type="ARBA" id="ARBA00010761"/>
    </source>
</evidence>
<proteinExistence type="inferred from homology"/>
<evidence type="ECO:0000256" key="4">
    <source>
        <dbReference type="SAM" id="MobiDB-lite"/>
    </source>
</evidence>
<accession>A0A8J5XHL9</accession>
<feature type="compositionally biased region" description="Low complexity" evidence="4">
    <location>
        <begin position="67"/>
        <end position="80"/>
    </location>
</feature>
<dbReference type="Pfam" id="PF00189">
    <property type="entry name" value="Ribosomal_S3_C"/>
    <property type="match status" value="1"/>
</dbReference>
<keyword evidence="3" id="KW-0687">Ribonucleoprotein</keyword>
<keyword evidence="2" id="KW-0689">Ribosomal protein</keyword>
<name>A0A8J5XHL9_DIALT</name>
<evidence type="ECO:0000313" key="8">
    <source>
        <dbReference type="Proteomes" id="UP000751190"/>
    </source>
</evidence>
<evidence type="ECO:0000259" key="5">
    <source>
        <dbReference type="Pfam" id="PF00189"/>
    </source>
</evidence>
<comment type="similarity">
    <text evidence="1">Belongs to the universal ribosomal protein uS3 family.</text>
</comment>